<dbReference type="PRINTS" id="PR00302">
    <property type="entry name" value="LUPUSLA"/>
</dbReference>
<dbReference type="Gene3D" id="3.30.70.330">
    <property type="match status" value="2"/>
</dbReference>
<feature type="domain" description="RRM" evidence="6">
    <location>
        <begin position="141"/>
        <end position="230"/>
    </location>
</feature>
<keyword evidence="10" id="KW-1185">Reference proteome</keyword>
<evidence type="ECO:0000259" key="8">
    <source>
        <dbReference type="PROSITE" id="PS51939"/>
    </source>
</evidence>
<accession>A0A8H5GTM0</accession>
<dbReference type="InterPro" id="IPR014886">
    <property type="entry name" value="La_xRRM"/>
</dbReference>
<dbReference type="SUPFAM" id="SSF46785">
    <property type="entry name" value="Winged helix' DNA-binding domain"/>
    <property type="match status" value="1"/>
</dbReference>
<comment type="caution">
    <text evidence="9">The sequence shown here is derived from an EMBL/GenBank/DDBJ whole genome shotgun (WGS) entry which is preliminary data.</text>
</comment>
<dbReference type="PROSITE" id="PS51939">
    <property type="entry name" value="XRRM"/>
    <property type="match status" value="1"/>
</dbReference>
<feature type="compositionally biased region" description="Low complexity" evidence="5">
    <location>
        <begin position="499"/>
        <end position="510"/>
    </location>
</feature>
<evidence type="ECO:0000256" key="3">
    <source>
        <dbReference type="ARBA" id="ARBA00023242"/>
    </source>
</evidence>
<reference evidence="9 10" key="1">
    <citation type="journal article" date="2020" name="ISME J.">
        <title>Uncovering the hidden diversity of litter-decomposition mechanisms in mushroom-forming fungi.</title>
        <authorList>
            <person name="Floudas D."/>
            <person name="Bentzer J."/>
            <person name="Ahren D."/>
            <person name="Johansson T."/>
            <person name="Persson P."/>
            <person name="Tunlid A."/>
        </authorList>
    </citation>
    <scope>NUCLEOTIDE SEQUENCE [LARGE SCALE GENOMIC DNA]</scope>
    <source>
        <strain evidence="9 10">CBS 406.79</strain>
    </source>
</reference>
<dbReference type="CDD" id="cd12291">
    <property type="entry name" value="RRM1_La"/>
    <property type="match status" value="1"/>
</dbReference>
<feature type="compositionally biased region" description="Low complexity" evidence="5">
    <location>
        <begin position="528"/>
        <end position="538"/>
    </location>
</feature>
<dbReference type="CDD" id="cd08029">
    <property type="entry name" value="LA_like_fungal"/>
    <property type="match status" value="1"/>
</dbReference>
<dbReference type="Proteomes" id="UP000518752">
    <property type="component" value="Unassembled WGS sequence"/>
</dbReference>
<gene>
    <name evidence="9" type="ORF">D9757_009893</name>
</gene>
<name>A0A8H5GTM0_9AGAR</name>
<comment type="subcellular location">
    <subcellularLocation>
        <location evidence="1">Nucleus</location>
    </subcellularLocation>
</comment>
<dbReference type="PANTHER" id="PTHR22792">
    <property type="entry name" value="LUPUS LA PROTEIN-RELATED"/>
    <property type="match status" value="1"/>
</dbReference>
<keyword evidence="3" id="KW-0539">Nucleus</keyword>
<dbReference type="InterPro" id="IPR000504">
    <property type="entry name" value="RRM_dom"/>
</dbReference>
<evidence type="ECO:0000313" key="10">
    <source>
        <dbReference type="Proteomes" id="UP000518752"/>
    </source>
</evidence>
<dbReference type="GO" id="GO:0005634">
    <property type="term" value="C:nucleus"/>
    <property type="evidence" value="ECO:0007669"/>
    <property type="project" value="UniProtKB-SubCell"/>
</dbReference>
<dbReference type="InterPro" id="IPR006630">
    <property type="entry name" value="La_HTH"/>
</dbReference>
<dbReference type="GO" id="GO:0003729">
    <property type="term" value="F:mRNA binding"/>
    <property type="evidence" value="ECO:0007669"/>
    <property type="project" value="TreeGrafter"/>
</dbReference>
<feature type="compositionally biased region" description="Gly residues" evidence="5">
    <location>
        <begin position="440"/>
        <end position="463"/>
    </location>
</feature>
<dbReference type="InterPro" id="IPR036390">
    <property type="entry name" value="WH_DNA-bd_sf"/>
</dbReference>
<evidence type="ECO:0000256" key="4">
    <source>
        <dbReference type="PROSITE-ProRule" id="PRU00332"/>
    </source>
</evidence>
<dbReference type="InterPro" id="IPR036388">
    <property type="entry name" value="WH-like_DNA-bd_sf"/>
</dbReference>
<sequence length="538" mass="58790">MPTDVEETVVVEDDGSNADEASITETAGEESAAVDILMGSAADGDADKKARARRQVEFYFADSNLPYDKFMWQLHTQNTEHWVPIESVASFKRMRQYSQGDNSVQWVAEALRASEYLEVDDSGSKVRRKTEVKEPKGHFERSIYAKGFETNETPNMQSELEDFFQGYGSTNAVRMRRDEDKTFKGSVFVEFTEPSGVEAFLKADPNPTWHGIELATMTKDAYCEMKIKEKGLTGQNADRKRENMMNKKGFNAFKIPASQGGLLGYVPGSTPVVAAAATTGDNKSKKEVYIEFLGKRLLVEKDESGHGKVKEEEIPFLRGSTLKFEGVGENFSWTDIKLPLKDVFDGKAPYIDYARGKNDGFVGFHKALSDEDILSVKKAVSKINGNEITWSQIAEDEEKKFHVRRAQSSARFAIRQLEEGSSKPQRGFGDRGGRLPRGGAVRGGRGSGGGRGRGGRGGRGGGRGGRRDNNTADTSTNGADTNEGENGNAGDKRKRAVEPDGGPDVGVRGVASPPVLQTTVKKTKTETGEVSTVTASES</sequence>
<evidence type="ECO:0000256" key="1">
    <source>
        <dbReference type="ARBA" id="ARBA00004123"/>
    </source>
</evidence>
<dbReference type="OrthoDB" id="439993at2759"/>
<dbReference type="SUPFAM" id="SSF54928">
    <property type="entry name" value="RNA-binding domain, RBD"/>
    <property type="match status" value="1"/>
</dbReference>
<evidence type="ECO:0000259" key="7">
    <source>
        <dbReference type="PROSITE" id="PS50961"/>
    </source>
</evidence>
<dbReference type="PROSITE" id="PS50961">
    <property type="entry name" value="HTH_LA"/>
    <property type="match status" value="1"/>
</dbReference>
<feature type="compositionally biased region" description="Acidic residues" evidence="5">
    <location>
        <begin position="1"/>
        <end position="17"/>
    </location>
</feature>
<protein>
    <submittedName>
        <fullName evidence="9">Uncharacterized protein</fullName>
    </submittedName>
</protein>
<dbReference type="InterPro" id="IPR012677">
    <property type="entry name" value="Nucleotide-bd_a/b_plait_sf"/>
</dbReference>
<evidence type="ECO:0000313" key="9">
    <source>
        <dbReference type="EMBL" id="KAF5370969.1"/>
    </source>
</evidence>
<keyword evidence="2 4" id="KW-0694">RNA-binding</keyword>
<dbReference type="EMBL" id="JAACJN010000119">
    <property type="protein sequence ID" value="KAF5370969.1"/>
    <property type="molecule type" value="Genomic_DNA"/>
</dbReference>
<dbReference type="GO" id="GO:1990904">
    <property type="term" value="C:ribonucleoprotein complex"/>
    <property type="evidence" value="ECO:0007669"/>
    <property type="project" value="UniProtKB-UniRule"/>
</dbReference>
<evidence type="ECO:0000256" key="5">
    <source>
        <dbReference type="SAM" id="MobiDB-lite"/>
    </source>
</evidence>
<dbReference type="AlphaFoldDB" id="A0A8H5GTM0"/>
<dbReference type="PANTHER" id="PTHR22792:SF140">
    <property type="entry name" value="ACHILLES, ISOFORM A"/>
    <property type="match status" value="1"/>
</dbReference>
<dbReference type="InterPro" id="IPR045180">
    <property type="entry name" value="La_dom_prot"/>
</dbReference>
<dbReference type="InterPro" id="IPR002344">
    <property type="entry name" value="Lupus_La"/>
</dbReference>
<feature type="region of interest" description="Disordered" evidence="5">
    <location>
        <begin position="415"/>
        <end position="538"/>
    </location>
</feature>
<feature type="region of interest" description="Disordered" evidence="5">
    <location>
        <begin position="1"/>
        <end position="29"/>
    </location>
</feature>
<dbReference type="SMART" id="SM00360">
    <property type="entry name" value="RRM"/>
    <property type="match status" value="1"/>
</dbReference>
<dbReference type="GO" id="GO:0006396">
    <property type="term" value="P:RNA processing"/>
    <property type="evidence" value="ECO:0007669"/>
    <property type="project" value="InterPro"/>
</dbReference>
<dbReference type="InterPro" id="IPR035979">
    <property type="entry name" value="RBD_domain_sf"/>
</dbReference>
<organism evidence="9 10">
    <name type="scientific">Collybiopsis confluens</name>
    <dbReference type="NCBI Taxonomy" id="2823264"/>
    <lineage>
        <taxon>Eukaryota</taxon>
        <taxon>Fungi</taxon>
        <taxon>Dikarya</taxon>
        <taxon>Basidiomycota</taxon>
        <taxon>Agaricomycotina</taxon>
        <taxon>Agaricomycetes</taxon>
        <taxon>Agaricomycetidae</taxon>
        <taxon>Agaricales</taxon>
        <taxon>Marasmiineae</taxon>
        <taxon>Omphalotaceae</taxon>
        <taxon>Collybiopsis</taxon>
    </lineage>
</organism>
<proteinExistence type="predicted"/>
<dbReference type="Gene3D" id="1.10.10.10">
    <property type="entry name" value="Winged helix-like DNA-binding domain superfamily/Winged helix DNA-binding domain"/>
    <property type="match status" value="1"/>
</dbReference>
<dbReference type="Pfam" id="PF05383">
    <property type="entry name" value="La"/>
    <property type="match status" value="1"/>
</dbReference>
<dbReference type="SMART" id="SM00715">
    <property type="entry name" value="LA"/>
    <property type="match status" value="1"/>
</dbReference>
<dbReference type="Pfam" id="PF08777">
    <property type="entry name" value="RRM_3"/>
    <property type="match status" value="1"/>
</dbReference>
<feature type="compositionally biased region" description="Polar residues" evidence="5">
    <location>
        <begin position="471"/>
        <end position="480"/>
    </location>
</feature>
<feature type="domain" description="XRRM" evidence="8">
    <location>
        <begin position="315"/>
        <end position="453"/>
    </location>
</feature>
<dbReference type="PROSITE" id="PS50102">
    <property type="entry name" value="RRM"/>
    <property type="match status" value="1"/>
</dbReference>
<evidence type="ECO:0000259" key="6">
    <source>
        <dbReference type="PROSITE" id="PS50102"/>
    </source>
</evidence>
<dbReference type="Pfam" id="PF00076">
    <property type="entry name" value="RRM_1"/>
    <property type="match status" value="1"/>
</dbReference>
<feature type="domain" description="HTH La-type RNA-binding" evidence="7">
    <location>
        <begin position="42"/>
        <end position="136"/>
    </location>
</feature>
<evidence type="ECO:0000256" key="2">
    <source>
        <dbReference type="ARBA" id="ARBA00022884"/>
    </source>
</evidence>